<reference evidence="7 8" key="1">
    <citation type="submission" date="2021-07" db="EMBL/GenBank/DDBJ databases">
        <authorList>
            <consortium name="Genoscope - CEA"/>
            <person name="William W."/>
        </authorList>
    </citation>
    <scope>NUCLEOTIDE SEQUENCE [LARGE SCALE GENOMIC DNA]</scope>
</reference>
<evidence type="ECO:0000256" key="4">
    <source>
        <dbReference type="ARBA" id="ARBA00022525"/>
    </source>
</evidence>
<dbReference type="Gramene" id="A08p31000.2_BraZ1">
    <property type="protein sequence ID" value="A08p31000.2_BraZ1.CDS.1"/>
    <property type="gene ID" value="A08g31000.2_BraZ1"/>
</dbReference>
<evidence type="ECO:0008006" key="9">
    <source>
        <dbReference type="Google" id="ProtNLM"/>
    </source>
</evidence>
<evidence type="ECO:0000256" key="2">
    <source>
        <dbReference type="ARBA" id="ARBA00005581"/>
    </source>
</evidence>
<feature type="signal peptide" evidence="6">
    <location>
        <begin position="1"/>
        <end position="20"/>
    </location>
</feature>
<feature type="chain" id="PRO_5034659078" description="S-protein homolog" evidence="6">
    <location>
        <begin position="21"/>
        <end position="138"/>
    </location>
</feature>
<keyword evidence="3" id="KW-0713">Self-incompatibility</keyword>
<dbReference type="GO" id="GO:0060320">
    <property type="term" value="P:rejection of self pollen"/>
    <property type="evidence" value="ECO:0007669"/>
    <property type="project" value="UniProtKB-KW"/>
</dbReference>
<dbReference type="Proteomes" id="UP000694005">
    <property type="component" value="Chromosome A08"/>
</dbReference>
<keyword evidence="4" id="KW-0964">Secreted</keyword>
<dbReference type="EMBL" id="LS974624">
    <property type="protein sequence ID" value="CAG7899434.1"/>
    <property type="molecule type" value="Genomic_DNA"/>
</dbReference>
<proteinExistence type="inferred from homology"/>
<dbReference type="InterPro" id="IPR010264">
    <property type="entry name" value="Self-incomp_S1"/>
</dbReference>
<dbReference type="AlphaFoldDB" id="A0A8D9HKQ5"/>
<evidence type="ECO:0000256" key="6">
    <source>
        <dbReference type="SAM" id="SignalP"/>
    </source>
</evidence>
<sequence>MKNLIYFVSVTAMYIGLSEALPPVKDCNYRMIEIQNKLGSGQILKYQCSSVVGPEPIRGLLKFNEKYVFKYSRVYSKTWICNFDKRTHGYELVVELSAPKPPCNSGLRTWIVKSDGIYFERDGKKPMKLVGRWSKNVP</sequence>
<evidence type="ECO:0000256" key="3">
    <source>
        <dbReference type="ARBA" id="ARBA00022471"/>
    </source>
</evidence>
<evidence type="ECO:0000313" key="8">
    <source>
        <dbReference type="Proteomes" id="UP000694005"/>
    </source>
</evidence>
<evidence type="ECO:0000256" key="1">
    <source>
        <dbReference type="ARBA" id="ARBA00004613"/>
    </source>
</evidence>
<comment type="subcellular location">
    <subcellularLocation>
        <location evidence="1">Secreted</location>
    </subcellularLocation>
</comment>
<evidence type="ECO:0000313" key="7">
    <source>
        <dbReference type="EMBL" id="CAG7899434.1"/>
    </source>
</evidence>
<evidence type="ECO:0000256" key="5">
    <source>
        <dbReference type="ARBA" id="ARBA00022729"/>
    </source>
</evidence>
<comment type="similarity">
    <text evidence="2">Belongs to the plant self-incompatibility (S1) protein family.</text>
</comment>
<name>A0A8D9HKQ5_BRACM</name>
<accession>A0A8D9HKQ5</accession>
<keyword evidence="5 6" id="KW-0732">Signal</keyword>
<gene>
    <name evidence="7" type="ORF">BRAPAZ1V2_A08P31000.2</name>
</gene>
<dbReference type="GO" id="GO:0005576">
    <property type="term" value="C:extracellular region"/>
    <property type="evidence" value="ECO:0007669"/>
    <property type="project" value="UniProtKB-SubCell"/>
</dbReference>
<protein>
    <recommendedName>
        <fullName evidence="9">S-protein homolog</fullName>
    </recommendedName>
</protein>
<organism evidence="7 8">
    <name type="scientific">Brassica campestris</name>
    <name type="common">Field mustard</name>
    <dbReference type="NCBI Taxonomy" id="3711"/>
    <lineage>
        <taxon>Eukaryota</taxon>
        <taxon>Viridiplantae</taxon>
        <taxon>Streptophyta</taxon>
        <taxon>Embryophyta</taxon>
        <taxon>Tracheophyta</taxon>
        <taxon>Spermatophyta</taxon>
        <taxon>Magnoliopsida</taxon>
        <taxon>eudicotyledons</taxon>
        <taxon>Gunneridae</taxon>
        <taxon>Pentapetalae</taxon>
        <taxon>rosids</taxon>
        <taxon>malvids</taxon>
        <taxon>Brassicales</taxon>
        <taxon>Brassicaceae</taxon>
        <taxon>Brassiceae</taxon>
        <taxon>Brassica</taxon>
    </lineage>
</organism>
<dbReference type="Pfam" id="PF05938">
    <property type="entry name" value="Self-incomp_S1"/>
    <property type="match status" value="1"/>
</dbReference>